<dbReference type="PROSITE" id="PS51898">
    <property type="entry name" value="TYR_RECOMBINASE"/>
    <property type="match status" value="1"/>
</dbReference>
<dbReference type="InterPro" id="IPR044068">
    <property type="entry name" value="CB"/>
</dbReference>
<dbReference type="GO" id="GO:0006310">
    <property type="term" value="P:DNA recombination"/>
    <property type="evidence" value="ECO:0007669"/>
    <property type="project" value="UniProtKB-KW"/>
</dbReference>
<feature type="domain" description="Tyr recombinase" evidence="4">
    <location>
        <begin position="171"/>
        <end position="367"/>
    </location>
</feature>
<sequence>MSRRGENIYKRQDGRWEARYIKARDATGRAVYGYIYRHSYLEAKRAQAEAKATCGKQEISGEKQSFRQMTLGEYMRLWQASIQMSVKKSTYANYDGLIRRHIDPVLGQIPLRKIDSNTIQAYVNQKLQTGRTDGKGGLSAKTVRDIVGILKRSLTLAGMTLSIKLPKYSLPKLRVLTRDEQLALIKTAKGEKNTTGLGVMISLFTGIRIGELCSLKWSDISLDEGVIKINKTLQRIHNCGQGGKSKTLISIDAPKSECSIREIPLPSFLVCHMAQLKKRACDEDYILSGNCGYVEPRLCQYRFKKFLQEAGIDDINFHALRHTFAIRCVELGIDVKTISELLGHSNVNITLNRYVHPAFECRKNCIEMLVNSFSA</sequence>
<dbReference type="InterPro" id="IPR050090">
    <property type="entry name" value="Tyrosine_recombinase_XerCD"/>
</dbReference>
<dbReference type="Pfam" id="PF00589">
    <property type="entry name" value="Phage_integrase"/>
    <property type="match status" value="1"/>
</dbReference>
<evidence type="ECO:0000256" key="1">
    <source>
        <dbReference type="ARBA" id="ARBA00022908"/>
    </source>
</evidence>
<dbReference type="GO" id="GO:0003677">
    <property type="term" value="F:DNA binding"/>
    <property type="evidence" value="ECO:0007669"/>
    <property type="project" value="UniProtKB-KW"/>
</dbReference>
<keyword evidence="3" id="KW-0233">DNA recombination</keyword>
<reference evidence="6" key="1">
    <citation type="submission" date="2019-08" db="EMBL/GenBank/DDBJ databases">
        <authorList>
            <person name="Kucharzyk K."/>
            <person name="Murdoch R.W."/>
            <person name="Higgins S."/>
            <person name="Loffler F."/>
        </authorList>
    </citation>
    <scope>NUCLEOTIDE SEQUENCE</scope>
</reference>
<keyword evidence="1" id="KW-0229">DNA integration</keyword>
<keyword evidence="2" id="KW-0238">DNA-binding</keyword>
<feature type="domain" description="Core-binding (CB)" evidence="5">
    <location>
        <begin position="69"/>
        <end position="158"/>
    </location>
</feature>
<protein>
    <submittedName>
        <fullName evidence="6">Tyrosine recombinase XerC</fullName>
    </submittedName>
</protein>
<accession>A0A644XQ97</accession>
<dbReference type="AlphaFoldDB" id="A0A644XQ97"/>
<dbReference type="InterPro" id="IPR010998">
    <property type="entry name" value="Integrase_recombinase_N"/>
</dbReference>
<dbReference type="PROSITE" id="PS51900">
    <property type="entry name" value="CB"/>
    <property type="match status" value="1"/>
</dbReference>
<proteinExistence type="predicted"/>
<evidence type="ECO:0000256" key="2">
    <source>
        <dbReference type="ARBA" id="ARBA00023125"/>
    </source>
</evidence>
<comment type="caution">
    <text evidence="6">The sequence shown here is derived from an EMBL/GenBank/DDBJ whole genome shotgun (WGS) entry which is preliminary data.</text>
</comment>
<dbReference type="PANTHER" id="PTHR30349:SF91">
    <property type="entry name" value="INTA PROTEIN"/>
    <property type="match status" value="1"/>
</dbReference>
<dbReference type="Pfam" id="PF14659">
    <property type="entry name" value="Phage_int_SAM_3"/>
    <property type="match status" value="1"/>
</dbReference>
<dbReference type="InterPro" id="IPR004107">
    <property type="entry name" value="Integrase_SAM-like_N"/>
</dbReference>
<dbReference type="InterPro" id="IPR002104">
    <property type="entry name" value="Integrase_catalytic"/>
</dbReference>
<gene>
    <name evidence="6" type="primary">xerC_87</name>
    <name evidence="6" type="ORF">SDC9_62792</name>
</gene>
<dbReference type="InterPro" id="IPR013762">
    <property type="entry name" value="Integrase-like_cat_sf"/>
</dbReference>
<name>A0A644XQ97_9ZZZZ</name>
<dbReference type="EMBL" id="VSSQ01002607">
    <property type="protein sequence ID" value="MPM16413.1"/>
    <property type="molecule type" value="Genomic_DNA"/>
</dbReference>
<dbReference type="InterPro" id="IPR011010">
    <property type="entry name" value="DNA_brk_join_enz"/>
</dbReference>
<organism evidence="6">
    <name type="scientific">bioreactor metagenome</name>
    <dbReference type="NCBI Taxonomy" id="1076179"/>
    <lineage>
        <taxon>unclassified sequences</taxon>
        <taxon>metagenomes</taxon>
        <taxon>ecological metagenomes</taxon>
    </lineage>
</organism>
<dbReference type="Gene3D" id="1.10.443.10">
    <property type="entry name" value="Intergrase catalytic core"/>
    <property type="match status" value="1"/>
</dbReference>
<dbReference type="PANTHER" id="PTHR30349">
    <property type="entry name" value="PHAGE INTEGRASE-RELATED"/>
    <property type="match status" value="1"/>
</dbReference>
<evidence type="ECO:0000259" key="5">
    <source>
        <dbReference type="PROSITE" id="PS51900"/>
    </source>
</evidence>
<dbReference type="CDD" id="cd01189">
    <property type="entry name" value="INT_ICEBs1_C_like"/>
    <property type="match status" value="1"/>
</dbReference>
<dbReference type="GO" id="GO:0015074">
    <property type="term" value="P:DNA integration"/>
    <property type="evidence" value="ECO:0007669"/>
    <property type="project" value="UniProtKB-KW"/>
</dbReference>
<dbReference type="SUPFAM" id="SSF56349">
    <property type="entry name" value="DNA breaking-rejoining enzymes"/>
    <property type="match status" value="1"/>
</dbReference>
<evidence type="ECO:0000259" key="4">
    <source>
        <dbReference type="PROSITE" id="PS51898"/>
    </source>
</evidence>
<dbReference type="Gene3D" id="1.10.150.130">
    <property type="match status" value="1"/>
</dbReference>
<evidence type="ECO:0000256" key="3">
    <source>
        <dbReference type="ARBA" id="ARBA00023172"/>
    </source>
</evidence>
<evidence type="ECO:0000313" key="6">
    <source>
        <dbReference type="EMBL" id="MPM16413.1"/>
    </source>
</evidence>